<evidence type="ECO:0000259" key="4">
    <source>
        <dbReference type="PROSITE" id="PS50043"/>
    </source>
</evidence>
<dbReference type="GO" id="GO:0006355">
    <property type="term" value="P:regulation of DNA-templated transcription"/>
    <property type="evidence" value="ECO:0007669"/>
    <property type="project" value="InterPro"/>
</dbReference>
<organism evidence="5 6">
    <name type="scientific">Hominibacterium faecale</name>
    <dbReference type="NCBI Taxonomy" id="2839743"/>
    <lineage>
        <taxon>Bacteria</taxon>
        <taxon>Bacillati</taxon>
        <taxon>Bacillota</taxon>
        <taxon>Clostridia</taxon>
        <taxon>Peptostreptococcales</taxon>
        <taxon>Anaerovoracaceae</taxon>
        <taxon>Hominibacterium</taxon>
    </lineage>
</organism>
<evidence type="ECO:0000313" key="5">
    <source>
        <dbReference type="EMBL" id="MCU7377265.1"/>
    </source>
</evidence>
<dbReference type="InterPro" id="IPR016032">
    <property type="entry name" value="Sig_transdc_resp-reg_C-effctor"/>
</dbReference>
<dbReference type="Gene3D" id="3.30.450.40">
    <property type="match status" value="1"/>
</dbReference>
<comment type="caution">
    <text evidence="5">The sequence shown here is derived from an EMBL/GenBank/DDBJ whole genome shotgun (WGS) entry which is preliminary data.</text>
</comment>
<dbReference type="SUPFAM" id="SSF55781">
    <property type="entry name" value="GAF domain-like"/>
    <property type="match status" value="1"/>
</dbReference>
<dbReference type="RefSeq" id="WP_148398207.1">
    <property type="nucleotide sequence ID" value="NZ_JAOSHN010000001.1"/>
</dbReference>
<protein>
    <submittedName>
        <fullName evidence="5">LuxR C-terminal-related transcriptional regulator</fullName>
    </submittedName>
</protein>
<dbReference type="PRINTS" id="PR00038">
    <property type="entry name" value="HTHLUXR"/>
</dbReference>
<dbReference type="PROSITE" id="PS00622">
    <property type="entry name" value="HTH_LUXR_1"/>
    <property type="match status" value="1"/>
</dbReference>
<dbReference type="SMART" id="SM00421">
    <property type="entry name" value="HTH_LUXR"/>
    <property type="match status" value="1"/>
</dbReference>
<keyword evidence="1" id="KW-0805">Transcription regulation</keyword>
<name>A0A9J6QJH2_9FIRM</name>
<keyword evidence="6" id="KW-1185">Reference proteome</keyword>
<evidence type="ECO:0000256" key="1">
    <source>
        <dbReference type="ARBA" id="ARBA00023015"/>
    </source>
</evidence>
<evidence type="ECO:0000256" key="3">
    <source>
        <dbReference type="ARBA" id="ARBA00023163"/>
    </source>
</evidence>
<dbReference type="PANTHER" id="PTHR44688:SF16">
    <property type="entry name" value="DNA-BINDING TRANSCRIPTIONAL ACTIVATOR DEVR_DOSR"/>
    <property type="match status" value="1"/>
</dbReference>
<accession>A0A9J6QJH2</accession>
<dbReference type="AlphaFoldDB" id="A0A9J6QJH2"/>
<reference evidence="5" key="1">
    <citation type="submission" date="2022-09" db="EMBL/GenBank/DDBJ databases">
        <title>Culturomic study of gut microbiota in children with autism spectrum disorder.</title>
        <authorList>
            <person name="Efimov B.A."/>
            <person name="Chaplin A.V."/>
            <person name="Sokolova S.R."/>
            <person name="Pikina A.P."/>
            <person name="Korzhanova M."/>
            <person name="Belova V."/>
            <person name="Korostin D."/>
        </authorList>
    </citation>
    <scope>NUCLEOTIDE SEQUENCE</scope>
    <source>
        <strain evidence="5">ASD5510</strain>
    </source>
</reference>
<dbReference type="PANTHER" id="PTHR44688">
    <property type="entry name" value="DNA-BINDING TRANSCRIPTIONAL ACTIVATOR DEVR_DOSR"/>
    <property type="match status" value="1"/>
</dbReference>
<dbReference type="InterPro" id="IPR029016">
    <property type="entry name" value="GAF-like_dom_sf"/>
</dbReference>
<dbReference type="InterPro" id="IPR036388">
    <property type="entry name" value="WH-like_DNA-bd_sf"/>
</dbReference>
<dbReference type="SUPFAM" id="SSF46894">
    <property type="entry name" value="C-terminal effector domain of the bipartite response regulators"/>
    <property type="match status" value="1"/>
</dbReference>
<keyword evidence="2" id="KW-0238">DNA-binding</keyword>
<proteinExistence type="predicted"/>
<dbReference type="Proteomes" id="UP001065549">
    <property type="component" value="Unassembled WGS sequence"/>
</dbReference>
<dbReference type="GO" id="GO:0003677">
    <property type="term" value="F:DNA binding"/>
    <property type="evidence" value="ECO:0007669"/>
    <property type="project" value="UniProtKB-KW"/>
</dbReference>
<gene>
    <name evidence="5" type="ORF">OBO34_02730</name>
</gene>
<sequence>MAYLEENEWMLLNEVAYNISYIYSLDEMQEKILSWMKFLIEYDGAVFSLIESNKGTYQLQNTFGNGLEAKYLKIWKEETLESDLTRWIVYSGKNTAFRESDLISEEKRQETRVYKNFYIPNNFYHAAGLCIVFKEDPVGIIKLYRKREKADFSERDLFVLDQLQKHFAYRLSYEAKKGDTRYFYAKGYHEKICKKYQLTEREGEIFRYAVEGYTNVEIGEKMNVSIHTVKKHFQSIYGKMNVSNRVQLLQCLPLSTSKLDLDEL</sequence>
<dbReference type="EMBL" id="JAOSHN010000001">
    <property type="protein sequence ID" value="MCU7377265.1"/>
    <property type="molecule type" value="Genomic_DNA"/>
</dbReference>
<evidence type="ECO:0000256" key="2">
    <source>
        <dbReference type="ARBA" id="ARBA00023125"/>
    </source>
</evidence>
<dbReference type="Pfam" id="PF00196">
    <property type="entry name" value="GerE"/>
    <property type="match status" value="1"/>
</dbReference>
<keyword evidence="3" id="KW-0804">Transcription</keyword>
<dbReference type="PROSITE" id="PS50043">
    <property type="entry name" value="HTH_LUXR_2"/>
    <property type="match status" value="1"/>
</dbReference>
<dbReference type="CDD" id="cd06170">
    <property type="entry name" value="LuxR_C_like"/>
    <property type="match status" value="1"/>
</dbReference>
<dbReference type="InterPro" id="IPR000792">
    <property type="entry name" value="Tscrpt_reg_LuxR_C"/>
</dbReference>
<feature type="domain" description="HTH luxR-type" evidence="4">
    <location>
        <begin position="191"/>
        <end position="256"/>
    </location>
</feature>
<evidence type="ECO:0000313" key="6">
    <source>
        <dbReference type="Proteomes" id="UP001065549"/>
    </source>
</evidence>
<dbReference type="Gene3D" id="1.10.10.10">
    <property type="entry name" value="Winged helix-like DNA-binding domain superfamily/Winged helix DNA-binding domain"/>
    <property type="match status" value="1"/>
</dbReference>